<dbReference type="PROSITE" id="PS51293">
    <property type="entry name" value="SANT"/>
    <property type="match status" value="2"/>
</dbReference>
<evidence type="ECO:0000313" key="17">
    <source>
        <dbReference type="EMBL" id="CAG8571725.1"/>
    </source>
</evidence>
<feature type="region of interest" description="Disordered" evidence="14">
    <location>
        <begin position="799"/>
        <end position="899"/>
    </location>
</feature>
<feature type="region of interest" description="Disordered" evidence="14">
    <location>
        <begin position="52"/>
        <end position="71"/>
    </location>
</feature>
<keyword evidence="11" id="KW-0547">Nucleotide-binding</keyword>
<keyword evidence="13" id="KW-0368">Histidine biosynthesis</keyword>
<dbReference type="InterPro" id="IPR009057">
    <property type="entry name" value="Homeodomain-like_sf"/>
</dbReference>
<dbReference type="PANTHER" id="PTHR21403:SF8">
    <property type="entry name" value="ATP PHOSPHORIBOSYLTRANSFERASE"/>
    <property type="match status" value="1"/>
</dbReference>
<feature type="compositionally biased region" description="Polar residues" evidence="14">
    <location>
        <begin position="141"/>
        <end position="154"/>
    </location>
</feature>
<comment type="subcellular location">
    <subcellularLocation>
        <location evidence="2">Cytoplasm</location>
    </subcellularLocation>
</comment>
<dbReference type="PANTHER" id="PTHR21403">
    <property type="entry name" value="ATP PHOSPHORIBOSYLTRANSFERASE ATP-PRTASE"/>
    <property type="match status" value="1"/>
</dbReference>
<evidence type="ECO:0000256" key="10">
    <source>
        <dbReference type="ARBA" id="ARBA00022679"/>
    </source>
</evidence>
<protein>
    <recommendedName>
        <fullName evidence="6">ATP phosphoribosyltransferase</fullName>
        <ecNumber evidence="5">2.4.2.17</ecNumber>
    </recommendedName>
</protein>
<evidence type="ECO:0000256" key="9">
    <source>
        <dbReference type="ARBA" id="ARBA00022676"/>
    </source>
</evidence>
<feature type="region of interest" description="Disordered" evidence="14">
    <location>
        <begin position="247"/>
        <end position="371"/>
    </location>
</feature>
<feature type="compositionally biased region" description="Basic and acidic residues" evidence="14">
    <location>
        <begin position="1032"/>
        <end position="1044"/>
    </location>
</feature>
<gene>
    <name evidence="17" type="ORF">PBRASI_LOCUS6136</name>
</gene>
<feature type="compositionally biased region" description="Basic and acidic residues" evidence="14">
    <location>
        <begin position="195"/>
        <end position="210"/>
    </location>
</feature>
<feature type="compositionally biased region" description="Basic residues" evidence="14">
    <location>
        <begin position="1019"/>
        <end position="1031"/>
    </location>
</feature>
<dbReference type="GO" id="GO:0000105">
    <property type="term" value="P:L-histidine biosynthetic process"/>
    <property type="evidence" value="ECO:0007669"/>
    <property type="project" value="UniProtKB-KW"/>
</dbReference>
<evidence type="ECO:0000256" key="12">
    <source>
        <dbReference type="ARBA" id="ARBA00022840"/>
    </source>
</evidence>
<comment type="catalytic activity">
    <reaction evidence="1">
        <text>1-(5-phospho-beta-D-ribosyl)-ATP + diphosphate = 5-phospho-alpha-D-ribose 1-diphosphate + ATP</text>
        <dbReference type="Rhea" id="RHEA:18473"/>
        <dbReference type="ChEBI" id="CHEBI:30616"/>
        <dbReference type="ChEBI" id="CHEBI:33019"/>
        <dbReference type="ChEBI" id="CHEBI:58017"/>
        <dbReference type="ChEBI" id="CHEBI:73183"/>
        <dbReference type="EC" id="2.4.2.17"/>
    </reaction>
</comment>
<evidence type="ECO:0000256" key="14">
    <source>
        <dbReference type="SAM" id="MobiDB-lite"/>
    </source>
</evidence>
<feature type="compositionally biased region" description="Acidic residues" evidence="14">
    <location>
        <begin position="252"/>
        <end position="261"/>
    </location>
</feature>
<keyword evidence="7" id="KW-0963">Cytoplasm</keyword>
<proteinExistence type="inferred from homology"/>
<dbReference type="NCBIfam" id="TIGR03455">
    <property type="entry name" value="HisG_C-term"/>
    <property type="match status" value="1"/>
</dbReference>
<evidence type="ECO:0000259" key="15">
    <source>
        <dbReference type="PROSITE" id="PS50090"/>
    </source>
</evidence>
<dbReference type="EC" id="2.4.2.17" evidence="5"/>
<dbReference type="InterPro" id="IPR013115">
    <property type="entry name" value="HisG_C"/>
</dbReference>
<evidence type="ECO:0000256" key="6">
    <source>
        <dbReference type="ARBA" id="ARBA00020998"/>
    </source>
</evidence>
<dbReference type="InterPro" id="IPR001348">
    <property type="entry name" value="ATP_PRibTrfase_HisG"/>
</dbReference>
<dbReference type="OrthoDB" id="2574at2759"/>
<feature type="domain" description="SANT" evidence="16">
    <location>
        <begin position="1098"/>
        <end position="1149"/>
    </location>
</feature>
<dbReference type="CDD" id="cd00167">
    <property type="entry name" value="SANT"/>
    <property type="match status" value="2"/>
</dbReference>
<evidence type="ECO:0000256" key="4">
    <source>
        <dbReference type="ARBA" id="ARBA00009372"/>
    </source>
</evidence>
<evidence type="ECO:0000256" key="13">
    <source>
        <dbReference type="ARBA" id="ARBA00023102"/>
    </source>
</evidence>
<dbReference type="Proteomes" id="UP000789739">
    <property type="component" value="Unassembled WGS sequence"/>
</dbReference>
<feature type="compositionally biased region" description="Basic and acidic residues" evidence="14">
    <location>
        <begin position="52"/>
        <end position="63"/>
    </location>
</feature>
<keyword evidence="18" id="KW-1185">Reference proteome</keyword>
<evidence type="ECO:0000256" key="3">
    <source>
        <dbReference type="ARBA" id="ARBA00004667"/>
    </source>
</evidence>
<dbReference type="Gene3D" id="3.30.70.120">
    <property type="match status" value="1"/>
</dbReference>
<feature type="region of interest" description="Disordered" evidence="14">
    <location>
        <begin position="1017"/>
        <end position="1099"/>
    </location>
</feature>
<dbReference type="Pfam" id="PF01634">
    <property type="entry name" value="HisG"/>
    <property type="match status" value="1"/>
</dbReference>
<feature type="compositionally biased region" description="Polar residues" evidence="14">
    <location>
        <begin position="262"/>
        <end position="273"/>
    </location>
</feature>
<evidence type="ECO:0000313" key="18">
    <source>
        <dbReference type="Proteomes" id="UP000789739"/>
    </source>
</evidence>
<feature type="compositionally biased region" description="Low complexity" evidence="14">
    <location>
        <begin position="160"/>
        <end position="171"/>
    </location>
</feature>
<comment type="pathway">
    <text evidence="3">Amino-acid biosynthesis; L-histidine biosynthesis; L-histidine from 5-phospho-alpha-D-ribose 1-diphosphate: step 1/9.</text>
</comment>
<comment type="similarity">
    <text evidence="4">Belongs to the ATP phosphoribosyltransferase family.</text>
</comment>
<dbReference type="InterPro" id="IPR001005">
    <property type="entry name" value="SANT/Myb"/>
</dbReference>
<dbReference type="InterPro" id="IPR013820">
    <property type="entry name" value="ATP_PRibTrfase_cat"/>
</dbReference>
<sequence length="1637" mass="184790">MAPITLGRLPIRIAHMIVHRDYRDPNNYRNIPSPLDRDAHDYRDRDYTRPRHLRDWDSKDNTYHRGNSLAPQYFDRNNDLYEYNKHEILRDESGDSEKSSRYLSGATRHNHWRARDSLQVRKSKSWSDSSSNSESPGRSAYHQSRSTKTSSPRSVSPHARSSTGNSRSSSPRRPDIERTPSGHVLKISLTSMSDKPNEDELEHSKNRSDCEEVEITTDGSKEPKTNEVSTITVDDEDEISHGATVTKTNSEVDNDFIEEQDPSGNDAISTSGTGCDDRGGWTGWRSLEQKAAGIDAKEEASDNTSEQPMDIESVASSSEKSQDMELATDEEEQAVLSESPYSSKQRKNYSSNGVDQINNRNGNSYFLEDGKSSAENKTLSIDKENNINSDTPNTAAEISVSNKENQNLSSEAEQVALFEEPNNKLSSESGFNSKQNNTQLPAEQDSVFEKDIKTEETNDLTSLSKAIGNLELQIRKEEAVLQVLLHKMDVEEQYERQIEEQHDTDFVPITLGYESSSLHMLSDEADSTQDDSSDVGSVEDRVNVCPFQKQISSIDRPSRKVEPLHIKIYEQNQALLRQSGAENGSGSYKIFKRSEEYPFFFNNIRKHEKLREAMIMTLREQKETITDKEMTLKLRYKALYEAWKREVDKMNEKKIENDQAAPVSTLRGNRRGDAVRSDAEMFEIIARIESAESRNPELRAQRTLATIPSMILDANEYNKHNVDDKCVLVSDPYTFYGIGVEAEGVWKPEEIDAFKQAYSEFPKKFSRIAEAIGTKTAAQCILFYYRNKKKVDFKSLINGRNGRSKRRGAGRRKAANLGPALELTTRKRPKTQTQEDTAIGAVTRRTRKEREEQKKRELGQREGEKRILRERAIQEERERGKRSQNLENIMRPDQDTTNSHLVDRQHEQDQLHIDDDRELQGGVFNINDHASVTLINFFTFDTGLQETVGLTEDERYLLTVTIKKYGDDFRSIAMNTGQSEEACRAFYYNEYLKQNMSETNNNENEATIDEVVIEEASSRKTKTTRKKRIKGSKPDEILDKDKEKTKQKRKSARTRKDQGKNVDEMQVDVSSVASPNNEVASRRTSGKGDEKLPQKRVQHSSYWSTSEREMFRTYLRKFGCAWELIADALKTKTAQQVKNYYKKEYENNRLVAEEERVEDGDDFGRLNDNGVISNEKLSWSIDTGGQISQSADGKQSYEYRWSHGKYNGPPMDHRQSIQSDIRRSSVPGSSVINVLASPPQAKRRIADLLNPSEETSESDMGWFSVSAEELTNKRLKPHVTVDLTVDDNNATTRRNVSHNSRRGSVEAVSPSGSDRNIVDIVNRSRSTQSVGQSATSLNQKSPTQIMSQEQQLMLKMQQMQQIQQQHNHIKADSQHSMDLTSNLRGCLSLAVPKKGRLHEQCLTLLKGADLIFRRKNRLDIAMVQNLPIAIIFLPAADIAKYVGDGNVDLGMTGEDMIAEAGVDGKVIKIAELGFGKCKLQVQVPQNGGPKTVEELYVSGSVEVACALGLADGVESGETMRVAGLHAISTVLSTQAILIGNNHPSNPELVTKISSRILGVVASQKYVLLNYNIERNHLKQATVVTPGRRAPTISPLEDNNWVAVQAMVAQNEVAHIMDELQAVGAHDILVFNINNCRV</sequence>
<dbReference type="SUPFAM" id="SSF46689">
    <property type="entry name" value="Homeodomain-like"/>
    <property type="match status" value="2"/>
</dbReference>
<dbReference type="GO" id="GO:0003879">
    <property type="term" value="F:ATP phosphoribosyltransferase activity"/>
    <property type="evidence" value="ECO:0007669"/>
    <property type="project" value="UniProtKB-EC"/>
</dbReference>
<feature type="compositionally biased region" description="Basic residues" evidence="14">
    <location>
        <begin position="802"/>
        <end position="814"/>
    </location>
</feature>
<feature type="region of interest" description="Disordered" evidence="14">
    <location>
        <begin position="1291"/>
        <end position="1313"/>
    </location>
</feature>
<feature type="region of interest" description="Disordered" evidence="14">
    <location>
        <begin position="23"/>
        <end position="43"/>
    </location>
</feature>
<dbReference type="SUPFAM" id="SSF53850">
    <property type="entry name" value="Periplasmic binding protein-like II"/>
    <property type="match status" value="1"/>
</dbReference>
<dbReference type="FunFam" id="3.40.190.10:FF:000082">
    <property type="entry name" value="ATP phosphoribosyltransferase"/>
    <property type="match status" value="1"/>
</dbReference>
<feature type="compositionally biased region" description="Polar residues" evidence="14">
    <location>
        <begin position="1068"/>
        <end position="1083"/>
    </location>
</feature>
<feature type="domain" description="SANT" evidence="16">
    <location>
        <begin position="741"/>
        <end position="792"/>
    </location>
</feature>
<evidence type="ECO:0000256" key="7">
    <source>
        <dbReference type="ARBA" id="ARBA00022490"/>
    </source>
</evidence>
<feature type="compositionally biased region" description="Polar residues" evidence="14">
    <location>
        <begin position="339"/>
        <end position="364"/>
    </location>
</feature>
<evidence type="ECO:0000256" key="11">
    <source>
        <dbReference type="ARBA" id="ARBA00022741"/>
    </source>
</evidence>
<dbReference type="Pfam" id="PF08029">
    <property type="entry name" value="HisG_C"/>
    <property type="match status" value="1"/>
</dbReference>
<dbReference type="InterPro" id="IPR011322">
    <property type="entry name" value="N-reg_PII-like_a/b"/>
</dbReference>
<keyword evidence="12" id="KW-0067">ATP-binding</keyword>
<feature type="region of interest" description="Disordered" evidence="14">
    <location>
        <begin position="113"/>
        <end position="229"/>
    </location>
</feature>
<feature type="compositionally biased region" description="Basic and acidic residues" evidence="14">
    <location>
        <begin position="1054"/>
        <end position="1063"/>
    </location>
</feature>
<feature type="domain" description="Myb-like" evidence="15">
    <location>
        <begin position="1103"/>
        <end position="1145"/>
    </location>
</feature>
<comment type="caution">
    <text evidence="17">The sequence shown here is derived from an EMBL/GenBank/DDBJ whole genome shotgun (WGS) entry which is preliminary data.</text>
</comment>
<evidence type="ECO:0000256" key="2">
    <source>
        <dbReference type="ARBA" id="ARBA00004496"/>
    </source>
</evidence>
<dbReference type="NCBIfam" id="TIGR00070">
    <property type="entry name" value="hisG"/>
    <property type="match status" value="1"/>
</dbReference>
<dbReference type="FunFam" id="3.30.70.120:FF:000003">
    <property type="entry name" value="ATP phosphoribosyltransferase"/>
    <property type="match status" value="1"/>
</dbReference>
<keyword evidence="10" id="KW-0808">Transferase</keyword>
<dbReference type="Gene3D" id="1.10.10.60">
    <property type="entry name" value="Homeodomain-like"/>
    <property type="match status" value="2"/>
</dbReference>
<dbReference type="Pfam" id="PF00249">
    <property type="entry name" value="Myb_DNA-binding"/>
    <property type="match status" value="2"/>
</dbReference>
<evidence type="ECO:0000259" key="16">
    <source>
        <dbReference type="PROSITE" id="PS51293"/>
    </source>
</evidence>
<dbReference type="GO" id="GO:0005524">
    <property type="term" value="F:ATP binding"/>
    <property type="evidence" value="ECO:0007669"/>
    <property type="project" value="UniProtKB-KW"/>
</dbReference>
<organism evidence="17 18">
    <name type="scientific">Paraglomus brasilianum</name>
    <dbReference type="NCBI Taxonomy" id="144538"/>
    <lineage>
        <taxon>Eukaryota</taxon>
        <taxon>Fungi</taxon>
        <taxon>Fungi incertae sedis</taxon>
        <taxon>Mucoromycota</taxon>
        <taxon>Glomeromycotina</taxon>
        <taxon>Glomeromycetes</taxon>
        <taxon>Paraglomerales</taxon>
        <taxon>Paraglomeraceae</taxon>
        <taxon>Paraglomus</taxon>
    </lineage>
</organism>
<reference evidence="17" key="1">
    <citation type="submission" date="2021-06" db="EMBL/GenBank/DDBJ databases">
        <authorList>
            <person name="Kallberg Y."/>
            <person name="Tangrot J."/>
            <person name="Rosling A."/>
        </authorList>
    </citation>
    <scope>NUCLEOTIDE SEQUENCE</scope>
    <source>
        <strain evidence="17">BR232B</strain>
    </source>
</reference>
<feature type="compositionally biased region" description="Low complexity" evidence="14">
    <location>
        <begin position="126"/>
        <end position="139"/>
    </location>
</feature>
<dbReference type="InterPro" id="IPR015867">
    <property type="entry name" value="N-reg_PII/ATP_PRibTrfase_C"/>
</dbReference>
<accession>A0A9N9BPX0</accession>
<evidence type="ECO:0000256" key="1">
    <source>
        <dbReference type="ARBA" id="ARBA00000915"/>
    </source>
</evidence>
<dbReference type="SUPFAM" id="SSF54913">
    <property type="entry name" value="GlnB-like"/>
    <property type="match status" value="1"/>
</dbReference>
<keyword evidence="9" id="KW-0328">Glycosyltransferase</keyword>
<dbReference type="EMBL" id="CAJVPI010000782">
    <property type="protein sequence ID" value="CAG8571725.1"/>
    <property type="molecule type" value="Genomic_DNA"/>
</dbReference>
<keyword evidence="8" id="KW-0028">Amino-acid biosynthesis</keyword>
<dbReference type="PROSITE" id="PS50090">
    <property type="entry name" value="MYB_LIKE"/>
    <property type="match status" value="1"/>
</dbReference>
<dbReference type="GO" id="GO:0000287">
    <property type="term" value="F:magnesium ion binding"/>
    <property type="evidence" value="ECO:0007669"/>
    <property type="project" value="InterPro"/>
</dbReference>
<name>A0A9N9BPX0_9GLOM</name>
<feature type="compositionally biased region" description="Basic and acidic residues" evidence="14">
    <location>
        <begin position="848"/>
        <end position="881"/>
    </location>
</feature>
<dbReference type="Gene3D" id="3.40.190.10">
    <property type="entry name" value="Periplasmic binding protein-like II"/>
    <property type="match status" value="2"/>
</dbReference>
<evidence type="ECO:0000256" key="5">
    <source>
        <dbReference type="ARBA" id="ARBA00011946"/>
    </source>
</evidence>
<evidence type="ECO:0000256" key="8">
    <source>
        <dbReference type="ARBA" id="ARBA00022605"/>
    </source>
</evidence>
<dbReference type="InterPro" id="IPR017884">
    <property type="entry name" value="SANT_dom"/>
</dbReference>
<dbReference type="GO" id="GO:0005737">
    <property type="term" value="C:cytoplasm"/>
    <property type="evidence" value="ECO:0007669"/>
    <property type="project" value="UniProtKB-SubCell"/>
</dbReference>
<dbReference type="SMART" id="SM00717">
    <property type="entry name" value="SANT"/>
    <property type="match status" value="3"/>
</dbReference>